<dbReference type="InterPro" id="IPR000299">
    <property type="entry name" value="FERM_domain"/>
</dbReference>
<dbReference type="InterPro" id="IPR035899">
    <property type="entry name" value="DBL_dom_sf"/>
</dbReference>
<feature type="compositionally biased region" description="Polar residues" evidence="7">
    <location>
        <begin position="458"/>
        <end position="483"/>
    </location>
</feature>
<dbReference type="Pfam" id="PF09380">
    <property type="entry name" value="FERM_C"/>
    <property type="match status" value="1"/>
</dbReference>
<dbReference type="InterPro" id="IPR000798">
    <property type="entry name" value="Ez/rad/moesin-like"/>
</dbReference>
<dbReference type="InterPro" id="IPR019747">
    <property type="entry name" value="FERM_CS"/>
</dbReference>
<feature type="region of interest" description="Disordered" evidence="7">
    <location>
        <begin position="434"/>
        <end position="483"/>
    </location>
</feature>
<dbReference type="CDD" id="cd14473">
    <property type="entry name" value="FERM_B-lobe"/>
    <property type="match status" value="1"/>
</dbReference>
<dbReference type="CDD" id="cd13193">
    <property type="entry name" value="FERM_C_FARP1-like"/>
    <property type="match status" value="1"/>
</dbReference>
<evidence type="ECO:0000259" key="8">
    <source>
        <dbReference type="PROSITE" id="PS50003"/>
    </source>
</evidence>
<dbReference type="SUPFAM" id="SSF50729">
    <property type="entry name" value="PH domain-like"/>
    <property type="match status" value="3"/>
</dbReference>
<feature type="region of interest" description="Disordered" evidence="7">
    <location>
        <begin position="381"/>
        <end position="407"/>
    </location>
</feature>
<feature type="region of interest" description="Disordered" evidence="7">
    <location>
        <begin position="31"/>
        <end position="50"/>
    </location>
</feature>
<comment type="subcellular location">
    <subcellularLocation>
        <location evidence="1">Cell junction</location>
        <location evidence="1">Adherens junction</location>
    </subcellularLocation>
    <subcellularLocation>
        <location evidence="6">Cell projection</location>
        <location evidence="6">Rhabdomere</location>
    </subcellularLocation>
</comment>
<dbReference type="PROSITE" id="PS50010">
    <property type="entry name" value="DH_2"/>
    <property type="match status" value="1"/>
</dbReference>
<dbReference type="PRINTS" id="PR00935">
    <property type="entry name" value="BAND41"/>
</dbReference>
<dbReference type="Gene3D" id="3.10.20.90">
    <property type="entry name" value="Phosphatidylinositol 3-kinase Catalytic Subunit, Chain A, domain 1"/>
    <property type="match status" value="1"/>
</dbReference>
<feature type="domain" description="PH" evidence="8">
    <location>
        <begin position="839"/>
        <end position="934"/>
    </location>
</feature>
<dbReference type="SUPFAM" id="SSF54236">
    <property type="entry name" value="Ubiquitin-like"/>
    <property type="match status" value="1"/>
</dbReference>
<keyword evidence="5" id="KW-0965">Cell junction</keyword>
<dbReference type="Pfam" id="PF00373">
    <property type="entry name" value="FERM_M"/>
    <property type="match status" value="1"/>
</dbReference>
<accession>A0ABM5K3X8</accession>
<dbReference type="InterPro" id="IPR018979">
    <property type="entry name" value="FERM_N"/>
</dbReference>
<dbReference type="InterPro" id="IPR019748">
    <property type="entry name" value="FERM_central"/>
</dbReference>
<dbReference type="SUPFAM" id="SSF48065">
    <property type="entry name" value="DBL homology domain (DH-domain)"/>
    <property type="match status" value="1"/>
</dbReference>
<dbReference type="CDD" id="cd01220">
    <property type="entry name" value="PH1_FARP1-like"/>
    <property type="match status" value="1"/>
</dbReference>
<keyword evidence="3" id="KW-0344">Guanine-nucleotide releasing factor</keyword>
<evidence type="ECO:0000256" key="4">
    <source>
        <dbReference type="ARBA" id="ARBA00022737"/>
    </source>
</evidence>
<dbReference type="InterPro" id="IPR014352">
    <property type="entry name" value="FERM/acyl-CoA-bd_prot_sf"/>
</dbReference>
<dbReference type="InterPro" id="IPR051835">
    <property type="entry name" value="RAC1-GEF"/>
</dbReference>
<feature type="compositionally biased region" description="Low complexity" evidence="7">
    <location>
        <begin position="381"/>
        <end position="402"/>
    </location>
</feature>
<dbReference type="GeneID" id="114325331"/>
<dbReference type="Pfam" id="PF08736">
    <property type="entry name" value="FA"/>
    <property type="match status" value="1"/>
</dbReference>
<keyword evidence="4" id="KW-0677">Repeat</keyword>
<dbReference type="InterPro" id="IPR011993">
    <property type="entry name" value="PH-like_dom_sf"/>
</dbReference>
<reference evidence="11" key="1">
    <citation type="submission" date="2025-05" db="UniProtKB">
        <authorList>
            <consortium name="EnsemblMetazoa"/>
        </authorList>
    </citation>
    <scope>IDENTIFICATION</scope>
</reference>
<evidence type="ECO:0000256" key="7">
    <source>
        <dbReference type="SAM" id="MobiDB-lite"/>
    </source>
</evidence>
<evidence type="ECO:0000259" key="9">
    <source>
        <dbReference type="PROSITE" id="PS50010"/>
    </source>
</evidence>
<sequence length="1119" mass="126691">METNSSNRGSTGALSSTGGSASVGMHHSLSTPAGVDCGGSRTPPATPKKGGKMLAIRVQMLDDTVTIFQVQAKAVGRVLFEQVCKQLHLLEADYFGLEYSDDHGTKYWLDLQKPISRQLGLSLVDPLLYFCVKFYTPDPAQLEEEYTRYLFCLQVKRDLSQGSMQCNENTAALMASYIVQAECGDYVAEDYPDHTYLSSYKFVPQQDHEMERKIMENHKKHAGQSPAEADLNLLETARRCELYGVKMHPAKDHENVPLNLAVAHMGIIVFQNYTKINTFSWAKIRKISFKRKRFLVKLHPEGYGYYKDTVEFFFEGRNECKNFWKKCVENHGFFRCSSVKHVSRHKTRVLSRGSSFRYSGKTQKQIIEFVRDNYVKRQTFQRSQSFRHSSAHSSASNMHSHSTTVGNSISAHPLLPLADTNLSVEVSKLSASLGSMGAHVGPRPGSPTTKSASRHLGTATSWSSVPDTRPSTLPPNQTMSSPEESAIMSPIHTKATITSSPLAVRAAVHRADTDDSKKELLERTKVEDAKIRDNNNFYTSTPLRSANGNVSELSLAASNGNYSTTNTLNSDDSPSKVLAKEQLMNSINANTMVNGNSTNTTTIIAEIEGETKKKSKHVVDKTYYIAKEILMTELTYKKDLDVINVWFRDEVGKEEPEECQILLSLIAPLAQAHGLLVKDLEKRLKSWDIKGGPRAVPMAEKIADVLLAHLPPLLPIYEEYLDGHMLVLERLDAAFKQNNRFEQLYRDFETQKVCYLPLTTFVLKPLHRLLQYQSLLKRLLNYYDENHPDRTDCRTAIDTLKDLMLPVSETLEQSKNLATLCELQRDIVGFDNLVQPGRTFIRHGCLLKHSRKGYQQRMFFLFSDILLYTSRSQATLQFKVHGHMPLRGVLIEEPDGDLMFNGLIIYGGNRALTVAANSLEEKEKWKTDLQRAIQMARDKSDTKITYLSLKSCSSSDEHIDQVGNNDVGTQTKPQAQRSNTTVHVCWHRSTSISMKDELLAVENQLSGYLLRKFKSSNGWQKLWVVFTSFCLFFYKGCIDDFPLASLPLLGYTISPPLREDMISKDYVFKLQYKNHVYFFRAESEYTYNRWMEVIGSATQIRKRKAAVVNENQIETSSEK</sequence>
<dbReference type="PRINTS" id="PR00661">
    <property type="entry name" value="ERMFAMILY"/>
</dbReference>
<dbReference type="InterPro" id="IPR019749">
    <property type="entry name" value="Band_41_domain"/>
</dbReference>
<dbReference type="EnsemblMetazoa" id="XM_050648935.1">
    <property type="protein sequence ID" value="XP_050504892.1"/>
    <property type="gene ID" value="LOC114325331"/>
</dbReference>
<dbReference type="SMART" id="SM00295">
    <property type="entry name" value="B41"/>
    <property type="match status" value="1"/>
</dbReference>
<dbReference type="PROSITE" id="PS50003">
    <property type="entry name" value="PH_DOMAIN"/>
    <property type="match status" value="2"/>
</dbReference>
<organism evidence="11 12">
    <name type="scientific">Diabrotica virgifera virgifera</name>
    <name type="common">western corn rootworm</name>
    <dbReference type="NCBI Taxonomy" id="50390"/>
    <lineage>
        <taxon>Eukaryota</taxon>
        <taxon>Metazoa</taxon>
        <taxon>Ecdysozoa</taxon>
        <taxon>Arthropoda</taxon>
        <taxon>Hexapoda</taxon>
        <taxon>Insecta</taxon>
        <taxon>Pterygota</taxon>
        <taxon>Neoptera</taxon>
        <taxon>Endopterygota</taxon>
        <taxon>Coleoptera</taxon>
        <taxon>Polyphaga</taxon>
        <taxon>Cucujiformia</taxon>
        <taxon>Chrysomeloidea</taxon>
        <taxon>Chrysomelidae</taxon>
        <taxon>Galerucinae</taxon>
        <taxon>Diabroticina</taxon>
        <taxon>Diabroticites</taxon>
        <taxon>Diabrotica</taxon>
    </lineage>
</organism>
<feature type="domain" description="DH" evidence="9">
    <location>
        <begin position="621"/>
        <end position="810"/>
    </location>
</feature>
<evidence type="ECO:0000256" key="2">
    <source>
        <dbReference type="ARBA" id="ARBA00022025"/>
    </source>
</evidence>
<dbReference type="Pfam" id="PF00169">
    <property type="entry name" value="PH"/>
    <property type="match status" value="2"/>
</dbReference>
<dbReference type="PANTHER" id="PTHR45858:SF5">
    <property type="entry name" value="MOESIN_EZRIN_RADIXIN HOMOLOG 1"/>
    <property type="match status" value="1"/>
</dbReference>
<dbReference type="CDD" id="cd00160">
    <property type="entry name" value="RhoGEF"/>
    <property type="match status" value="1"/>
</dbReference>
<dbReference type="CDD" id="cd13235">
    <property type="entry name" value="PH2_FARP1-like"/>
    <property type="match status" value="1"/>
</dbReference>
<dbReference type="InterPro" id="IPR014847">
    <property type="entry name" value="FA"/>
</dbReference>
<dbReference type="InterPro" id="IPR001849">
    <property type="entry name" value="PH_domain"/>
</dbReference>
<feature type="domain" description="FERM" evidence="10">
    <location>
        <begin position="54"/>
        <end position="338"/>
    </location>
</feature>
<protein>
    <recommendedName>
        <fullName evidence="2">Moesin/ezrin/radixin homolog 1</fullName>
    </recommendedName>
</protein>
<evidence type="ECO:0000256" key="1">
    <source>
        <dbReference type="ARBA" id="ARBA00004536"/>
    </source>
</evidence>
<dbReference type="Gene3D" id="1.20.80.10">
    <property type="match status" value="1"/>
</dbReference>
<evidence type="ECO:0000256" key="5">
    <source>
        <dbReference type="ARBA" id="ARBA00022949"/>
    </source>
</evidence>
<dbReference type="SMART" id="SM00233">
    <property type="entry name" value="PH"/>
    <property type="match status" value="2"/>
</dbReference>
<feature type="domain" description="PH" evidence="8">
    <location>
        <begin position="1002"/>
        <end position="1099"/>
    </location>
</feature>
<dbReference type="PROSITE" id="PS50057">
    <property type="entry name" value="FERM_3"/>
    <property type="match status" value="1"/>
</dbReference>
<dbReference type="InterPro" id="IPR000219">
    <property type="entry name" value="DH_dom"/>
</dbReference>
<evidence type="ECO:0000256" key="6">
    <source>
        <dbReference type="ARBA" id="ARBA00043944"/>
    </source>
</evidence>
<dbReference type="InterPro" id="IPR035963">
    <property type="entry name" value="FERM_2"/>
</dbReference>
<dbReference type="PROSITE" id="PS00660">
    <property type="entry name" value="FERM_1"/>
    <property type="match status" value="1"/>
</dbReference>
<dbReference type="Proteomes" id="UP001652700">
    <property type="component" value="Unplaced"/>
</dbReference>
<keyword evidence="12" id="KW-1185">Reference proteome</keyword>
<dbReference type="SMART" id="SM00325">
    <property type="entry name" value="RhoGEF"/>
    <property type="match status" value="1"/>
</dbReference>
<dbReference type="Gene3D" id="2.30.29.30">
    <property type="entry name" value="Pleckstrin-homology domain (PH domain)/Phosphotyrosine-binding domain (PTB)"/>
    <property type="match status" value="3"/>
</dbReference>
<feature type="compositionally biased region" description="Low complexity" evidence="7">
    <location>
        <begin position="9"/>
        <end position="24"/>
    </location>
</feature>
<dbReference type="Gene3D" id="1.20.900.10">
    <property type="entry name" value="Dbl homology (DH) domain"/>
    <property type="match status" value="1"/>
</dbReference>
<dbReference type="Pfam" id="PF00621">
    <property type="entry name" value="RhoGEF"/>
    <property type="match status" value="1"/>
</dbReference>
<dbReference type="RefSeq" id="XP_050504892.1">
    <property type="nucleotide sequence ID" value="XM_050648935.1"/>
</dbReference>
<name>A0ABM5K3X8_DIAVI</name>
<dbReference type="PANTHER" id="PTHR45858">
    <property type="entry name" value="FERM DOMAIN CONTAINING PROTEIN"/>
    <property type="match status" value="1"/>
</dbReference>
<evidence type="ECO:0000256" key="3">
    <source>
        <dbReference type="ARBA" id="ARBA00022658"/>
    </source>
</evidence>
<dbReference type="InterPro" id="IPR018980">
    <property type="entry name" value="FERM_PH-like_C"/>
</dbReference>
<dbReference type="CDD" id="cd17098">
    <property type="entry name" value="FERM_F1_FARP1_like"/>
    <property type="match status" value="1"/>
</dbReference>
<dbReference type="SUPFAM" id="SSF47031">
    <property type="entry name" value="Second domain of FERM"/>
    <property type="match status" value="1"/>
</dbReference>
<dbReference type="SMART" id="SM01195">
    <property type="entry name" value="FA"/>
    <property type="match status" value="1"/>
</dbReference>
<evidence type="ECO:0000313" key="12">
    <source>
        <dbReference type="Proteomes" id="UP001652700"/>
    </source>
</evidence>
<dbReference type="InterPro" id="IPR029071">
    <property type="entry name" value="Ubiquitin-like_domsf"/>
</dbReference>
<evidence type="ECO:0000259" key="10">
    <source>
        <dbReference type="PROSITE" id="PS50057"/>
    </source>
</evidence>
<dbReference type="Pfam" id="PF09379">
    <property type="entry name" value="FERM_N"/>
    <property type="match status" value="1"/>
</dbReference>
<proteinExistence type="predicted"/>
<dbReference type="SMART" id="SM01196">
    <property type="entry name" value="FERM_C"/>
    <property type="match status" value="1"/>
</dbReference>
<dbReference type="InterPro" id="IPR041788">
    <property type="entry name" value="FARP1/FARP2/FRMD7_FERM_C"/>
</dbReference>
<evidence type="ECO:0000313" key="11">
    <source>
        <dbReference type="EnsemblMetazoa" id="XP_050504892.1"/>
    </source>
</evidence>
<feature type="region of interest" description="Disordered" evidence="7">
    <location>
        <begin position="1"/>
        <end position="25"/>
    </location>
</feature>